<dbReference type="AlphaFoldDB" id="A0A2H0Z034"/>
<feature type="transmembrane region" description="Helical" evidence="1">
    <location>
        <begin position="7"/>
        <end position="27"/>
    </location>
</feature>
<dbReference type="Proteomes" id="UP000228687">
    <property type="component" value="Unassembled WGS sequence"/>
</dbReference>
<keyword evidence="1" id="KW-0472">Membrane</keyword>
<organism evidence="2 3">
    <name type="scientific">Candidatus Kaiserbacteria bacterium CG08_land_8_20_14_0_20_50_21</name>
    <dbReference type="NCBI Taxonomy" id="1974604"/>
    <lineage>
        <taxon>Bacteria</taxon>
        <taxon>Candidatus Kaiseribacteriota</taxon>
    </lineage>
</organism>
<evidence type="ECO:0000256" key="1">
    <source>
        <dbReference type="SAM" id="Phobius"/>
    </source>
</evidence>
<evidence type="ECO:0000313" key="3">
    <source>
        <dbReference type="Proteomes" id="UP000228687"/>
    </source>
</evidence>
<evidence type="ECO:0008006" key="4">
    <source>
        <dbReference type="Google" id="ProtNLM"/>
    </source>
</evidence>
<gene>
    <name evidence="2" type="ORF">COT23_01760</name>
</gene>
<feature type="transmembrane region" description="Helical" evidence="1">
    <location>
        <begin position="64"/>
        <end position="89"/>
    </location>
</feature>
<comment type="caution">
    <text evidence="2">The sequence shown here is derived from an EMBL/GenBank/DDBJ whole genome shotgun (WGS) entry which is preliminary data.</text>
</comment>
<keyword evidence="1" id="KW-1133">Transmembrane helix</keyword>
<proteinExistence type="predicted"/>
<protein>
    <recommendedName>
        <fullName evidence="4">DUF4383 domain-containing protein</fullName>
    </recommendedName>
</protein>
<accession>A0A2H0Z034</accession>
<sequence>MAKTLTIIFGVIIVLFGLLGFVSNPLIGTGALFATDAVFNSICIILGVILLAVAFWAGGNSVLWLQIIGAVIFLLGLIGIFTDGALLGIAYTNSAVSWLDLIAGAIIFAAGMYSKDETHSSMPPVSPLPPSNQ</sequence>
<feature type="transmembrane region" description="Helical" evidence="1">
    <location>
        <begin position="39"/>
        <end position="57"/>
    </location>
</feature>
<keyword evidence="1" id="KW-0812">Transmembrane</keyword>
<name>A0A2H0Z034_9BACT</name>
<feature type="transmembrane region" description="Helical" evidence="1">
    <location>
        <begin position="95"/>
        <end position="113"/>
    </location>
</feature>
<dbReference type="EMBL" id="PEXT01000037">
    <property type="protein sequence ID" value="PIS43342.1"/>
    <property type="molecule type" value="Genomic_DNA"/>
</dbReference>
<reference evidence="3" key="1">
    <citation type="submission" date="2017-09" db="EMBL/GenBank/DDBJ databases">
        <title>Depth-based differentiation of microbial function through sediment-hosted aquifers and enrichment of novel symbionts in the deep terrestrial subsurface.</title>
        <authorList>
            <person name="Probst A.J."/>
            <person name="Ladd B."/>
            <person name="Jarett J.K."/>
            <person name="Geller-Mcgrath D.E."/>
            <person name="Sieber C.M.K."/>
            <person name="Emerson J.B."/>
            <person name="Anantharaman K."/>
            <person name="Thomas B.C."/>
            <person name="Malmstrom R."/>
            <person name="Stieglmeier M."/>
            <person name="Klingl A."/>
            <person name="Woyke T."/>
            <person name="Ryan C.M."/>
            <person name="Banfield J.F."/>
        </authorList>
    </citation>
    <scope>NUCLEOTIDE SEQUENCE [LARGE SCALE GENOMIC DNA]</scope>
</reference>
<evidence type="ECO:0000313" key="2">
    <source>
        <dbReference type="EMBL" id="PIS43342.1"/>
    </source>
</evidence>